<dbReference type="VEuPathDB" id="FungiDB:SAPIO_CDS8251"/>
<sequence>MAATERELTSPQIAFAGNKYKWIDAYIETLDPETQYNEIVRTVTLFRATELLTNIDYVTNSILVIQEPKGGEAMFCTGKTTTHKQKRFVDTMAMFRMWFLNGTGSEKLNESVGRLNNLHMSIAKNVPGNFDGDDDFIIATCRMGISNHLFQKRLGFPGFDDQMKTAWYNFCAGVIRMVEKESGPVKGFPTSFNGMVEFNDNFNNQNWTPSMHSQHVAHMLVEQFVERWSPIHATDFIFRQIILTFLPESIIKLHKLGQRRPWLEMFIVFYFQVKLLMIFLLPDPREPTFAARWPNRGK</sequence>
<dbReference type="HOGENOM" id="CLU_911891_0_0_1"/>
<dbReference type="RefSeq" id="XP_016640191.1">
    <property type="nucleotide sequence ID" value="XM_016789928.1"/>
</dbReference>
<reference evidence="1 2" key="1">
    <citation type="journal article" date="2014" name="Genome Announc.">
        <title>Draft genome sequence of the pathogenic fungus Scedosporium apiospermum.</title>
        <authorList>
            <person name="Vandeputte P."/>
            <person name="Ghamrawi S."/>
            <person name="Rechenmann M."/>
            <person name="Iltis A."/>
            <person name="Giraud S."/>
            <person name="Fleury M."/>
            <person name="Thornton C."/>
            <person name="Delhaes L."/>
            <person name="Meyer W."/>
            <person name="Papon N."/>
            <person name="Bouchara J.P."/>
        </authorList>
    </citation>
    <scope>NUCLEOTIDE SEQUENCE [LARGE SCALE GENOMIC DNA]</scope>
    <source>
        <strain evidence="1 2">IHEM 14462</strain>
    </source>
</reference>
<comment type="caution">
    <text evidence="1">The sequence shown here is derived from an EMBL/GenBank/DDBJ whole genome shotgun (WGS) entry which is preliminary data.</text>
</comment>
<evidence type="ECO:0000313" key="1">
    <source>
        <dbReference type="EMBL" id="KEZ40392.1"/>
    </source>
</evidence>
<dbReference type="OMA" id="WANIITE"/>
<dbReference type="Proteomes" id="UP000028545">
    <property type="component" value="Unassembled WGS sequence"/>
</dbReference>
<dbReference type="EMBL" id="JOWA01000121">
    <property type="protein sequence ID" value="KEZ40392.1"/>
    <property type="molecule type" value="Genomic_DNA"/>
</dbReference>
<keyword evidence="2" id="KW-1185">Reference proteome</keyword>
<proteinExistence type="predicted"/>
<dbReference type="OrthoDB" id="2821871at2759"/>
<dbReference type="GeneID" id="27727323"/>
<evidence type="ECO:0000313" key="2">
    <source>
        <dbReference type="Proteomes" id="UP000028545"/>
    </source>
</evidence>
<dbReference type="AlphaFoldDB" id="A0A084FZ80"/>
<name>A0A084FZ80_PSEDA</name>
<accession>A0A084FZ80</accession>
<organism evidence="1 2">
    <name type="scientific">Pseudallescheria apiosperma</name>
    <name type="common">Scedosporium apiospermum</name>
    <dbReference type="NCBI Taxonomy" id="563466"/>
    <lineage>
        <taxon>Eukaryota</taxon>
        <taxon>Fungi</taxon>
        <taxon>Dikarya</taxon>
        <taxon>Ascomycota</taxon>
        <taxon>Pezizomycotina</taxon>
        <taxon>Sordariomycetes</taxon>
        <taxon>Hypocreomycetidae</taxon>
        <taxon>Microascales</taxon>
        <taxon>Microascaceae</taxon>
        <taxon>Scedosporium</taxon>
    </lineage>
</organism>
<gene>
    <name evidence="1" type="ORF">SAPIO_CDS8251</name>
</gene>
<dbReference type="KEGG" id="sapo:SAPIO_CDS8251"/>
<protein>
    <recommendedName>
        <fullName evidence="3">ER-bound oxygenase mpaB/mpaB'/Rubber oxygenase catalytic domain-containing protein</fullName>
    </recommendedName>
</protein>
<evidence type="ECO:0008006" key="3">
    <source>
        <dbReference type="Google" id="ProtNLM"/>
    </source>
</evidence>